<dbReference type="InterPro" id="IPR000782">
    <property type="entry name" value="FAS1_domain"/>
</dbReference>
<keyword evidence="4" id="KW-0336">GPI-anchor</keyword>
<protein>
    <recommendedName>
        <fullName evidence="9">FAS1 domain-containing protein</fullName>
    </recommendedName>
</protein>
<dbReference type="SUPFAM" id="SSF82153">
    <property type="entry name" value="FAS1 domain"/>
    <property type="match status" value="1"/>
</dbReference>
<dbReference type="Gene3D" id="2.30.180.10">
    <property type="entry name" value="FAS1 domain"/>
    <property type="match status" value="1"/>
</dbReference>
<dbReference type="Pfam" id="PF02469">
    <property type="entry name" value="Fasciclin"/>
    <property type="match status" value="1"/>
</dbReference>
<sequence length="155" mass="15968">MDDRINGQLNNTNQGMTIFAPTDNAFSSLKAGTLNSLADQQKAELVQFHVIPTFLSTAQFQTVSNPLSTQAGSSNPDNQLAVYQVDKVLLPMSIFASPAPTPPPASAPAPSGPEKKKSQAATAPSADADASGAVTLTMHGMAVSIGVAVIASFLL</sequence>
<proteinExistence type="inferred from homology"/>
<dbReference type="PANTHER" id="PTHR32077:SF65">
    <property type="entry name" value="FASCICLIN-LIKE ARABINOGALACTAN PROTEIN 11"/>
    <property type="match status" value="1"/>
</dbReference>
<dbReference type="InterPro" id="IPR036378">
    <property type="entry name" value="FAS1_dom_sf"/>
</dbReference>
<keyword evidence="4" id="KW-0449">Lipoprotein</keyword>
<keyword evidence="3" id="KW-1003">Cell membrane</keyword>
<evidence type="ECO:0000313" key="10">
    <source>
        <dbReference type="EMBL" id="KAA8550417.1"/>
    </source>
</evidence>
<evidence type="ECO:0000256" key="6">
    <source>
        <dbReference type="ARBA" id="ARBA00023136"/>
    </source>
</evidence>
<evidence type="ECO:0000256" key="5">
    <source>
        <dbReference type="ARBA" id="ARBA00022729"/>
    </source>
</evidence>
<dbReference type="GO" id="GO:0098552">
    <property type="term" value="C:side of membrane"/>
    <property type="evidence" value="ECO:0007669"/>
    <property type="project" value="UniProtKB-KW"/>
</dbReference>
<keyword evidence="11" id="KW-1185">Reference proteome</keyword>
<comment type="similarity">
    <text evidence="2">Belongs to the fasciclin-like AGP family.</text>
</comment>
<keyword evidence="5" id="KW-0732">Signal</keyword>
<name>A0A5J5C8T9_9ASTE</name>
<evidence type="ECO:0000256" key="7">
    <source>
        <dbReference type="ARBA" id="ARBA00024686"/>
    </source>
</evidence>
<reference evidence="10 11" key="1">
    <citation type="submission" date="2019-09" db="EMBL/GenBank/DDBJ databases">
        <title>A chromosome-level genome assembly of the Chinese tupelo Nyssa sinensis.</title>
        <authorList>
            <person name="Yang X."/>
            <person name="Kang M."/>
            <person name="Yang Y."/>
            <person name="Xiong H."/>
            <person name="Wang M."/>
            <person name="Zhang Z."/>
            <person name="Wang Z."/>
            <person name="Wu H."/>
            <person name="Ma T."/>
            <person name="Liu J."/>
            <person name="Xi Z."/>
        </authorList>
    </citation>
    <scope>NUCLEOTIDE SEQUENCE [LARGE SCALE GENOMIC DNA]</scope>
    <source>
        <strain evidence="10">J267</strain>
        <tissue evidence="10">Leaf</tissue>
    </source>
</reference>
<dbReference type="GO" id="GO:0005886">
    <property type="term" value="C:plasma membrane"/>
    <property type="evidence" value="ECO:0007669"/>
    <property type="project" value="UniProtKB-SubCell"/>
</dbReference>
<evidence type="ECO:0000313" key="11">
    <source>
        <dbReference type="Proteomes" id="UP000325577"/>
    </source>
</evidence>
<keyword evidence="4" id="KW-0325">Glycoprotein</keyword>
<dbReference type="EMBL" id="CM018031">
    <property type="protein sequence ID" value="KAA8550417.1"/>
    <property type="molecule type" value="Genomic_DNA"/>
</dbReference>
<dbReference type="Proteomes" id="UP000325577">
    <property type="component" value="Linkage Group LG0"/>
</dbReference>
<keyword evidence="6" id="KW-0472">Membrane</keyword>
<evidence type="ECO:0000259" key="9">
    <source>
        <dbReference type="PROSITE" id="PS50213"/>
    </source>
</evidence>
<dbReference type="PROSITE" id="PS50213">
    <property type="entry name" value="FAS1"/>
    <property type="match status" value="1"/>
</dbReference>
<evidence type="ECO:0000256" key="1">
    <source>
        <dbReference type="ARBA" id="ARBA00004609"/>
    </source>
</evidence>
<evidence type="ECO:0000256" key="2">
    <source>
        <dbReference type="ARBA" id="ARBA00007843"/>
    </source>
</evidence>
<feature type="compositionally biased region" description="Pro residues" evidence="8">
    <location>
        <begin position="99"/>
        <end position="111"/>
    </location>
</feature>
<organism evidence="10 11">
    <name type="scientific">Nyssa sinensis</name>
    <dbReference type="NCBI Taxonomy" id="561372"/>
    <lineage>
        <taxon>Eukaryota</taxon>
        <taxon>Viridiplantae</taxon>
        <taxon>Streptophyta</taxon>
        <taxon>Embryophyta</taxon>
        <taxon>Tracheophyta</taxon>
        <taxon>Spermatophyta</taxon>
        <taxon>Magnoliopsida</taxon>
        <taxon>eudicotyledons</taxon>
        <taxon>Gunneridae</taxon>
        <taxon>Pentapetalae</taxon>
        <taxon>asterids</taxon>
        <taxon>Cornales</taxon>
        <taxon>Nyssaceae</taxon>
        <taxon>Nyssa</taxon>
    </lineage>
</organism>
<feature type="region of interest" description="Disordered" evidence="8">
    <location>
        <begin position="97"/>
        <end position="126"/>
    </location>
</feature>
<evidence type="ECO:0000256" key="4">
    <source>
        <dbReference type="ARBA" id="ARBA00022622"/>
    </source>
</evidence>
<evidence type="ECO:0000256" key="8">
    <source>
        <dbReference type="SAM" id="MobiDB-lite"/>
    </source>
</evidence>
<dbReference type="PANTHER" id="PTHR32077">
    <property type="entry name" value="FASCICLIN-LIKE ARABINOGALACTAN PROTEIN"/>
    <property type="match status" value="1"/>
</dbReference>
<dbReference type="SMART" id="SM00554">
    <property type="entry name" value="FAS1"/>
    <property type="match status" value="1"/>
</dbReference>
<dbReference type="InterPro" id="IPR045003">
    <property type="entry name" value="FLA_A"/>
</dbReference>
<feature type="domain" description="FAS1" evidence="9">
    <location>
        <begin position="1"/>
        <end position="142"/>
    </location>
</feature>
<evidence type="ECO:0000256" key="3">
    <source>
        <dbReference type="ARBA" id="ARBA00022475"/>
    </source>
</evidence>
<comment type="subcellular location">
    <subcellularLocation>
        <location evidence="1">Cell membrane</location>
        <topology evidence="1">Lipid-anchor</topology>
        <topology evidence="1">GPI-anchor</topology>
    </subcellularLocation>
</comment>
<gene>
    <name evidence="10" type="ORF">F0562_002101</name>
</gene>
<comment type="function">
    <text evidence="7">May be a cell surface adhesion protein.</text>
</comment>
<accession>A0A5J5C8T9</accession>
<dbReference type="GO" id="GO:0009834">
    <property type="term" value="P:plant-type secondary cell wall biogenesis"/>
    <property type="evidence" value="ECO:0007669"/>
    <property type="project" value="TreeGrafter"/>
</dbReference>
<dbReference type="AlphaFoldDB" id="A0A5J5C8T9"/>
<dbReference type="OrthoDB" id="286301at2759"/>